<dbReference type="AlphaFoldDB" id="A0AAV0Z9V0"/>
<accession>A0AAV0Z9V0</accession>
<proteinExistence type="predicted"/>
<gene>
    <name evidence="1" type="ORF">VFH_I147720</name>
</gene>
<dbReference type="EMBL" id="OX451735">
    <property type="protein sequence ID" value="CAI8594562.1"/>
    <property type="molecule type" value="Genomic_DNA"/>
</dbReference>
<protein>
    <submittedName>
        <fullName evidence="1">Uncharacterized protein</fullName>
    </submittedName>
</protein>
<evidence type="ECO:0000313" key="2">
    <source>
        <dbReference type="Proteomes" id="UP001157006"/>
    </source>
</evidence>
<organism evidence="1 2">
    <name type="scientific">Vicia faba</name>
    <name type="common">Broad bean</name>
    <name type="synonym">Faba vulgaris</name>
    <dbReference type="NCBI Taxonomy" id="3906"/>
    <lineage>
        <taxon>Eukaryota</taxon>
        <taxon>Viridiplantae</taxon>
        <taxon>Streptophyta</taxon>
        <taxon>Embryophyta</taxon>
        <taxon>Tracheophyta</taxon>
        <taxon>Spermatophyta</taxon>
        <taxon>Magnoliopsida</taxon>
        <taxon>eudicotyledons</taxon>
        <taxon>Gunneridae</taxon>
        <taxon>Pentapetalae</taxon>
        <taxon>rosids</taxon>
        <taxon>fabids</taxon>
        <taxon>Fabales</taxon>
        <taxon>Fabaceae</taxon>
        <taxon>Papilionoideae</taxon>
        <taxon>50 kb inversion clade</taxon>
        <taxon>NPAAA clade</taxon>
        <taxon>Hologalegina</taxon>
        <taxon>IRL clade</taxon>
        <taxon>Fabeae</taxon>
        <taxon>Vicia</taxon>
    </lineage>
</organism>
<sequence length="152" mass="17040">MDACLRLLGQTSLVSQILGRSEFPYTYSLKLIGDLNVPVDQVKLGNNTNHMVINTSSTAKFSSLESCGLDIHQPIADGPISSGYDKLNGGYKGQSKSDKCTEDLQENNEAIHSSHSQDLKMKALLEDWKLKPLKYMLLHTTHHFRQTFQYPL</sequence>
<reference evidence="1 2" key="1">
    <citation type="submission" date="2023-01" db="EMBL/GenBank/DDBJ databases">
        <authorList>
            <person name="Kreplak J."/>
        </authorList>
    </citation>
    <scope>NUCLEOTIDE SEQUENCE [LARGE SCALE GENOMIC DNA]</scope>
</reference>
<dbReference type="Proteomes" id="UP001157006">
    <property type="component" value="Chromosome 1S"/>
</dbReference>
<keyword evidence="2" id="KW-1185">Reference proteome</keyword>
<name>A0AAV0Z9V0_VICFA</name>
<evidence type="ECO:0000313" key="1">
    <source>
        <dbReference type="EMBL" id="CAI8594562.1"/>
    </source>
</evidence>